<protein>
    <recommendedName>
        <fullName evidence="4 5">Small ribosomal subunit protein uS2</fullName>
    </recommendedName>
</protein>
<evidence type="ECO:0000313" key="8">
    <source>
        <dbReference type="Proteomes" id="UP000322976"/>
    </source>
</evidence>
<keyword evidence="8" id="KW-1185">Reference proteome</keyword>
<evidence type="ECO:0000256" key="4">
    <source>
        <dbReference type="ARBA" id="ARBA00035256"/>
    </source>
</evidence>
<evidence type="ECO:0000256" key="5">
    <source>
        <dbReference type="HAMAP-Rule" id="MF_00291"/>
    </source>
</evidence>
<dbReference type="GO" id="GO:0006412">
    <property type="term" value="P:translation"/>
    <property type="evidence" value="ECO:0007669"/>
    <property type="project" value="UniProtKB-UniRule"/>
</dbReference>
<organism evidence="7 8">
    <name type="scientific">Calorimonas adulescens</name>
    <dbReference type="NCBI Taxonomy" id="2606906"/>
    <lineage>
        <taxon>Bacteria</taxon>
        <taxon>Bacillati</taxon>
        <taxon>Bacillota</taxon>
        <taxon>Clostridia</taxon>
        <taxon>Thermoanaerobacterales</taxon>
        <taxon>Thermoanaerobacteraceae</taxon>
        <taxon>Calorimonas</taxon>
    </lineage>
</organism>
<dbReference type="AlphaFoldDB" id="A0A5D8QFF6"/>
<accession>A0A5D8QFF6</accession>
<dbReference type="PANTHER" id="PTHR12534">
    <property type="entry name" value="30S RIBOSOMAL PROTEIN S2 PROKARYOTIC AND ORGANELLAR"/>
    <property type="match status" value="1"/>
</dbReference>
<dbReference type="PROSITE" id="PS00963">
    <property type="entry name" value="RIBOSOMAL_S2_2"/>
    <property type="match status" value="1"/>
</dbReference>
<gene>
    <name evidence="5 7" type="primary">rpsB</name>
    <name evidence="7" type="ORF">FWJ32_00105</name>
</gene>
<dbReference type="GO" id="GO:0003735">
    <property type="term" value="F:structural constituent of ribosome"/>
    <property type="evidence" value="ECO:0007669"/>
    <property type="project" value="InterPro"/>
</dbReference>
<reference evidence="7 8" key="1">
    <citation type="submission" date="2019-08" db="EMBL/GenBank/DDBJ databases">
        <title>Calorimonas adulescens gen. nov., sp. nov., an anaerobic thermophilic bacterium from Sakhalin hot spring.</title>
        <authorList>
            <person name="Khomyakova M.A."/>
            <person name="Merkel A.Y."/>
            <person name="Novikov A."/>
            <person name="Bonch-Osmolovskaya E.A."/>
            <person name="Slobodkin A.I."/>
        </authorList>
    </citation>
    <scope>NUCLEOTIDE SEQUENCE [LARGE SCALE GENOMIC DNA]</scope>
    <source>
        <strain evidence="7 8">A05MB</strain>
    </source>
</reference>
<dbReference type="Pfam" id="PF00318">
    <property type="entry name" value="Ribosomal_S2"/>
    <property type="match status" value="1"/>
</dbReference>
<dbReference type="SUPFAM" id="SSF52313">
    <property type="entry name" value="Ribosomal protein S2"/>
    <property type="match status" value="1"/>
</dbReference>
<comment type="caution">
    <text evidence="7">The sequence shown here is derived from an EMBL/GenBank/DDBJ whole genome shotgun (WGS) entry which is preliminary data.</text>
</comment>
<dbReference type="RefSeq" id="WP_149543944.1">
    <property type="nucleotide sequence ID" value="NZ_VTPS01000001.1"/>
</dbReference>
<sequence length="234" mass="26619">MSVISMKQLLEAGVHFGHQTRRWNPKMGEYIYTERNGIYIIDLQKTVKKIEEAYAFVRDVSANNGTVLFVGTKKQAQESIKEEAERCNMFYVNERWLGGMLTNFKTIRSRVSRLVELEKMEKEGHFQLLPKKEVTKLLKEKEKLQKYLGGIKEMDRLPSAIFVVDSRKEKIAVKEARSLGIPIVGIVDTNCDPDEIDYPIPGNDDAIRAVKLIASKIADAVLEGKQGVQMEVAE</sequence>
<name>A0A5D8QFF6_9THEO</name>
<dbReference type="InterPro" id="IPR023591">
    <property type="entry name" value="Ribosomal_uS2_flav_dom_sf"/>
</dbReference>
<evidence type="ECO:0000313" key="7">
    <source>
        <dbReference type="EMBL" id="TZE83325.1"/>
    </source>
</evidence>
<dbReference type="PRINTS" id="PR00395">
    <property type="entry name" value="RIBOSOMALS2"/>
</dbReference>
<evidence type="ECO:0000256" key="2">
    <source>
        <dbReference type="ARBA" id="ARBA00022980"/>
    </source>
</evidence>
<dbReference type="InterPro" id="IPR005706">
    <property type="entry name" value="Ribosomal_uS2_bac/mit/plastid"/>
</dbReference>
<evidence type="ECO:0000256" key="6">
    <source>
        <dbReference type="RuleBase" id="RU003631"/>
    </source>
</evidence>
<evidence type="ECO:0000256" key="1">
    <source>
        <dbReference type="ARBA" id="ARBA00006242"/>
    </source>
</evidence>
<dbReference type="PROSITE" id="PS00962">
    <property type="entry name" value="RIBOSOMAL_S2_1"/>
    <property type="match status" value="1"/>
</dbReference>
<dbReference type="Gene3D" id="1.10.287.610">
    <property type="entry name" value="Helix hairpin bin"/>
    <property type="match status" value="1"/>
</dbReference>
<keyword evidence="2 5" id="KW-0689">Ribosomal protein</keyword>
<dbReference type="EMBL" id="VTPS01000001">
    <property type="protein sequence ID" value="TZE83325.1"/>
    <property type="molecule type" value="Genomic_DNA"/>
</dbReference>
<keyword evidence="3 5" id="KW-0687">Ribonucleoprotein</keyword>
<evidence type="ECO:0000256" key="3">
    <source>
        <dbReference type="ARBA" id="ARBA00023274"/>
    </source>
</evidence>
<dbReference type="InterPro" id="IPR018130">
    <property type="entry name" value="Ribosomal_uS2_CS"/>
</dbReference>
<dbReference type="PANTHER" id="PTHR12534:SF0">
    <property type="entry name" value="SMALL RIBOSOMAL SUBUNIT PROTEIN US2M"/>
    <property type="match status" value="1"/>
</dbReference>
<dbReference type="InterPro" id="IPR001865">
    <property type="entry name" value="Ribosomal_uS2"/>
</dbReference>
<dbReference type="CDD" id="cd01425">
    <property type="entry name" value="RPS2"/>
    <property type="match status" value="1"/>
</dbReference>
<comment type="similarity">
    <text evidence="1 5 6">Belongs to the universal ribosomal protein uS2 family.</text>
</comment>
<dbReference type="NCBIfam" id="TIGR01011">
    <property type="entry name" value="rpsB_bact"/>
    <property type="match status" value="1"/>
</dbReference>
<dbReference type="FunFam" id="1.10.287.610:FF:000001">
    <property type="entry name" value="30S ribosomal protein S2"/>
    <property type="match status" value="1"/>
</dbReference>
<dbReference type="HAMAP" id="MF_00291_B">
    <property type="entry name" value="Ribosomal_uS2_B"/>
    <property type="match status" value="1"/>
</dbReference>
<dbReference type="Proteomes" id="UP000322976">
    <property type="component" value="Unassembled WGS sequence"/>
</dbReference>
<dbReference type="Gene3D" id="3.40.50.10490">
    <property type="entry name" value="Glucose-6-phosphate isomerase like protein, domain 1"/>
    <property type="match status" value="1"/>
</dbReference>
<proteinExistence type="inferred from homology"/>
<dbReference type="GO" id="GO:0022627">
    <property type="term" value="C:cytosolic small ribosomal subunit"/>
    <property type="evidence" value="ECO:0007669"/>
    <property type="project" value="TreeGrafter"/>
</dbReference>